<evidence type="ECO:0000313" key="2">
    <source>
        <dbReference type="EMBL" id="MDP9794088.1"/>
    </source>
</evidence>
<reference evidence="2 3" key="1">
    <citation type="submission" date="2023-07" db="EMBL/GenBank/DDBJ databases">
        <title>Sequencing the genomes of 1000 actinobacteria strains.</title>
        <authorList>
            <person name="Klenk H.-P."/>
        </authorList>
    </citation>
    <scope>NUCLEOTIDE SEQUENCE [LARGE SCALE GENOMIC DNA]</scope>
    <source>
        <strain evidence="2 3">DSM 44710</strain>
    </source>
</reference>
<dbReference type="RefSeq" id="WP_306829208.1">
    <property type="nucleotide sequence ID" value="NZ_JAUSRA010000001.1"/>
</dbReference>
<protein>
    <submittedName>
        <fullName evidence="2">Uncharacterized protein</fullName>
    </submittedName>
</protein>
<name>A0ABT9MS53_9ACTN</name>
<evidence type="ECO:0000313" key="3">
    <source>
        <dbReference type="Proteomes" id="UP001240984"/>
    </source>
</evidence>
<keyword evidence="3" id="KW-1185">Reference proteome</keyword>
<dbReference type="Proteomes" id="UP001240984">
    <property type="component" value="Unassembled WGS sequence"/>
</dbReference>
<comment type="caution">
    <text evidence="2">The sequence shown here is derived from an EMBL/GenBank/DDBJ whole genome shotgun (WGS) entry which is preliminary data.</text>
</comment>
<feature type="region of interest" description="Disordered" evidence="1">
    <location>
        <begin position="1"/>
        <end position="26"/>
    </location>
</feature>
<evidence type="ECO:0000256" key="1">
    <source>
        <dbReference type="SAM" id="MobiDB-lite"/>
    </source>
</evidence>
<gene>
    <name evidence="2" type="ORF">J2S43_002600</name>
</gene>
<sequence length="63" mass="6904">MRFATHIPSRLKRPVPAHGVASATDGSAYVGNRDLDLIRTVNPRPQPLEDRLTARRAEVTAAL</sequence>
<accession>A0ABT9MS53</accession>
<dbReference type="EMBL" id="JAUSRA010000001">
    <property type="protein sequence ID" value="MDP9794088.1"/>
    <property type="molecule type" value="Genomic_DNA"/>
</dbReference>
<proteinExistence type="predicted"/>
<organism evidence="2 3">
    <name type="scientific">Catenuloplanes nepalensis</name>
    <dbReference type="NCBI Taxonomy" id="587533"/>
    <lineage>
        <taxon>Bacteria</taxon>
        <taxon>Bacillati</taxon>
        <taxon>Actinomycetota</taxon>
        <taxon>Actinomycetes</taxon>
        <taxon>Micromonosporales</taxon>
        <taxon>Micromonosporaceae</taxon>
        <taxon>Catenuloplanes</taxon>
    </lineage>
</organism>